<comment type="caution">
    <text evidence="2">The sequence shown here is derived from an EMBL/GenBank/DDBJ whole genome shotgun (WGS) entry which is preliminary data.</text>
</comment>
<reference evidence="2" key="1">
    <citation type="submission" date="2022-08" db="EMBL/GenBank/DDBJ databases">
        <authorList>
            <person name="Kallberg Y."/>
            <person name="Tangrot J."/>
            <person name="Rosling A."/>
        </authorList>
    </citation>
    <scope>NUCLEOTIDE SEQUENCE</scope>
    <source>
        <strain evidence="2">Wild A</strain>
    </source>
</reference>
<sequence length="122" mass="14460">EVDQGGGTVNEDGISLYSSQTRVELSNEDFNDPKREIKDGLKEEKNKNEILNKLKTLESNLSKEKEIKEQLKQNHTKAKQEFDLKLKRLENEVKKYKQRYEGKNEIWSKNPLKRKNNWNKII</sequence>
<evidence type="ECO:0000313" key="2">
    <source>
        <dbReference type="EMBL" id="CAI2197304.1"/>
    </source>
</evidence>
<keyword evidence="3" id="KW-1185">Reference proteome</keyword>
<dbReference type="EMBL" id="CAMKVN010016053">
    <property type="protein sequence ID" value="CAI2197304.1"/>
    <property type="molecule type" value="Genomic_DNA"/>
</dbReference>
<evidence type="ECO:0000313" key="3">
    <source>
        <dbReference type="Proteomes" id="UP001153678"/>
    </source>
</evidence>
<feature type="non-terminal residue" evidence="2">
    <location>
        <position position="1"/>
    </location>
</feature>
<gene>
    <name evidence="2" type="ORF">FWILDA_LOCUS18010</name>
</gene>
<proteinExistence type="predicted"/>
<feature type="coiled-coil region" evidence="1">
    <location>
        <begin position="34"/>
        <end position="106"/>
    </location>
</feature>
<name>A0A9W4T7U3_9GLOM</name>
<protein>
    <submittedName>
        <fullName evidence="2">10807_t:CDS:1</fullName>
    </submittedName>
</protein>
<dbReference type="AlphaFoldDB" id="A0A9W4T7U3"/>
<keyword evidence="1" id="KW-0175">Coiled coil</keyword>
<dbReference type="OrthoDB" id="10605844at2759"/>
<accession>A0A9W4T7U3</accession>
<evidence type="ECO:0000256" key="1">
    <source>
        <dbReference type="SAM" id="Coils"/>
    </source>
</evidence>
<organism evidence="2 3">
    <name type="scientific">Funneliformis geosporum</name>
    <dbReference type="NCBI Taxonomy" id="1117311"/>
    <lineage>
        <taxon>Eukaryota</taxon>
        <taxon>Fungi</taxon>
        <taxon>Fungi incertae sedis</taxon>
        <taxon>Mucoromycota</taxon>
        <taxon>Glomeromycotina</taxon>
        <taxon>Glomeromycetes</taxon>
        <taxon>Glomerales</taxon>
        <taxon>Glomeraceae</taxon>
        <taxon>Funneliformis</taxon>
    </lineage>
</organism>
<dbReference type="Proteomes" id="UP001153678">
    <property type="component" value="Unassembled WGS sequence"/>
</dbReference>